<reference evidence="1" key="1">
    <citation type="submission" date="2020-08" db="EMBL/GenBank/DDBJ databases">
        <title>Plant Genome Project.</title>
        <authorList>
            <person name="Zhang R.-G."/>
        </authorList>
    </citation>
    <scope>NUCLEOTIDE SEQUENCE</scope>
    <source>
        <strain evidence="1">WSP0</strain>
        <tissue evidence="1">Leaf</tissue>
    </source>
</reference>
<dbReference type="Proteomes" id="UP000823749">
    <property type="component" value="Chromosome 8"/>
</dbReference>
<dbReference type="EMBL" id="JACTNZ010000008">
    <property type="protein sequence ID" value="KAG5537713.1"/>
    <property type="molecule type" value="Genomic_DNA"/>
</dbReference>
<sequence length="213" mass="23917">MDVEALRYLALKQLLAAGIVRDSDGKWVTGFCRKLGLMSTLSAELFVLLREVNFLKTERTLMEEGVCGANVIESGSKSSIGPKSDNLSDAIEKKEADKCRHFSIRDNMVNSSTYLCIVSLFTSRMKSMNLNAYFCGKFDSLLLLVRSAKKIEKFVGHFLCLVTMRNPTKNQICFLHYMSLSSDGGVAKTVSKELMLQMMQQILDWFPIATVKD</sequence>
<evidence type="ECO:0000313" key="1">
    <source>
        <dbReference type="EMBL" id="KAG5537713.1"/>
    </source>
</evidence>
<dbReference type="AlphaFoldDB" id="A0AAV6JAF2"/>
<name>A0AAV6JAF2_9ERIC</name>
<accession>A0AAV6JAF2</accession>
<keyword evidence="2" id="KW-1185">Reference proteome</keyword>
<gene>
    <name evidence="1" type="ORF">RHGRI_024985</name>
</gene>
<evidence type="ECO:0000313" key="2">
    <source>
        <dbReference type="Proteomes" id="UP000823749"/>
    </source>
</evidence>
<organism evidence="1 2">
    <name type="scientific">Rhododendron griersonianum</name>
    <dbReference type="NCBI Taxonomy" id="479676"/>
    <lineage>
        <taxon>Eukaryota</taxon>
        <taxon>Viridiplantae</taxon>
        <taxon>Streptophyta</taxon>
        <taxon>Embryophyta</taxon>
        <taxon>Tracheophyta</taxon>
        <taxon>Spermatophyta</taxon>
        <taxon>Magnoliopsida</taxon>
        <taxon>eudicotyledons</taxon>
        <taxon>Gunneridae</taxon>
        <taxon>Pentapetalae</taxon>
        <taxon>asterids</taxon>
        <taxon>Ericales</taxon>
        <taxon>Ericaceae</taxon>
        <taxon>Ericoideae</taxon>
        <taxon>Rhodoreae</taxon>
        <taxon>Rhododendron</taxon>
    </lineage>
</organism>
<comment type="caution">
    <text evidence="1">The sequence shown here is derived from an EMBL/GenBank/DDBJ whole genome shotgun (WGS) entry which is preliminary data.</text>
</comment>
<proteinExistence type="predicted"/>
<protein>
    <submittedName>
        <fullName evidence="1">Uncharacterized protein</fullName>
    </submittedName>
</protein>